<keyword evidence="2" id="KW-0255">Endonuclease</keyword>
<sequence>MTIQEMKERKKELGYTYAQISELSGVPLGTVQKVFNGATSSPRYETLQALERLLGSSGDAYIREVQSTYAMKQQGEYTLEDYYEIPDDIRVELIDGVFYNMTAPTSPHQLIAGFIYAKLLGHVMDNKGTCLPMISPLDIQLDCDDKTIVQPDVIIVCDRDKIINRCVYGAPDFVIEVLSKSTRKKDMVTKLNKYMNAGVREYWMIDPINKKVIVYDFEHEEYPVIYGFDAKIPVQIWDGECVIDFQEVYEHIRFLYERK</sequence>
<reference evidence="2 3" key="1">
    <citation type="submission" date="2018-05" db="EMBL/GenBank/DDBJ databases">
        <title>The Hungate 1000. A catalogue of reference genomes from the rumen microbiome.</title>
        <authorList>
            <person name="Kelly W."/>
        </authorList>
    </citation>
    <scope>NUCLEOTIDE SEQUENCE [LARGE SCALE GENOMIC DNA]</scope>
    <source>
        <strain evidence="2 3">NLAE-zl-C242</strain>
    </source>
</reference>
<keyword evidence="3" id="KW-1185">Reference proteome</keyword>
<dbReference type="GO" id="GO:0004519">
    <property type="term" value="F:endonuclease activity"/>
    <property type="evidence" value="ECO:0007669"/>
    <property type="project" value="UniProtKB-KW"/>
</dbReference>
<name>A0A2Y9BKS5_9FIRM</name>
<dbReference type="PROSITE" id="PS50943">
    <property type="entry name" value="HTH_CROC1"/>
    <property type="match status" value="1"/>
</dbReference>
<evidence type="ECO:0000259" key="1">
    <source>
        <dbReference type="PROSITE" id="PS50943"/>
    </source>
</evidence>
<dbReference type="CDD" id="cd06260">
    <property type="entry name" value="DUF820-like"/>
    <property type="match status" value="1"/>
</dbReference>
<dbReference type="GO" id="GO:0003677">
    <property type="term" value="F:DNA binding"/>
    <property type="evidence" value="ECO:0007669"/>
    <property type="project" value="InterPro"/>
</dbReference>
<dbReference type="Gene3D" id="1.10.260.40">
    <property type="entry name" value="lambda repressor-like DNA-binding domains"/>
    <property type="match status" value="1"/>
</dbReference>
<dbReference type="AlphaFoldDB" id="A0A2Y9BKS5"/>
<dbReference type="Pfam" id="PF05685">
    <property type="entry name" value="Uma2"/>
    <property type="match status" value="1"/>
</dbReference>
<evidence type="ECO:0000313" key="2">
    <source>
        <dbReference type="EMBL" id="PWJ19432.1"/>
    </source>
</evidence>
<protein>
    <submittedName>
        <fullName evidence="2">Uma2 family endonuclease</fullName>
    </submittedName>
</protein>
<evidence type="ECO:0000313" key="3">
    <source>
        <dbReference type="Proteomes" id="UP000245845"/>
    </source>
</evidence>
<dbReference type="RefSeq" id="WP_109733867.1">
    <property type="nucleotide sequence ID" value="NZ_BAAACK010000005.1"/>
</dbReference>
<dbReference type="InterPro" id="IPR011335">
    <property type="entry name" value="Restrct_endonuc-II-like"/>
</dbReference>
<dbReference type="SUPFAM" id="SSF47413">
    <property type="entry name" value="lambda repressor-like DNA-binding domains"/>
    <property type="match status" value="1"/>
</dbReference>
<keyword evidence="2" id="KW-0378">Hydrolase</keyword>
<dbReference type="InterPro" id="IPR008538">
    <property type="entry name" value="Uma2"/>
</dbReference>
<keyword evidence="2" id="KW-0540">Nuclease</keyword>
<proteinExistence type="predicted"/>
<accession>A0A2Y9BKS5</accession>
<gene>
    <name evidence="2" type="ORF">A8806_12321</name>
</gene>
<comment type="caution">
    <text evidence="2">The sequence shown here is derived from an EMBL/GenBank/DDBJ whole genome shotgun (WGS) entry which is preliminary data.</text>
</comment>
<dbReference type="InterPro" id="IPR012296">
    <property type="entry name" value="Nuclease_put_TT1808"/>
</dbReference>
<dbReference type="SUPFAM" id="SSF52980">
    <property type="entry name" value="Restriction endonuclease-like"/>
    <property type="match status" value="1"/>
</dbReference>
<organism evidence="2 3">
    <name type="scientific">Faecalicatena orotica</name>
    <dbReference type="NCBI Taxonomy" id="1544"/>
    <lineage>
        <taxon>Bacteria</taxon>
        <taxon>Bacillati</taxon>
        <taxon>Bacillota</taxon>
        <taxon>Clostridia</taxon>
        <taxon>Lachnospirales</taxon>
        <taxon>Lachnospiraceae</taxon>
        <taxon>Faecalicatena</taxon>
    </lineage>
</organism>
<dbReference type="PANTHER" id="PTHR34107:SF4">
    <property type="entry name" value="SLL1222 PROTEIN"/>
    <property type="match status" value="1"/>
</dbReference>
<dbReference type="InterPro" id="IPR010982">
    <property type="entry name" value="Lambda_DNA-bd_dom_sf"/>
</dbReference>
<dbReference type="EMBL" id="QGDL01000023">
    <property type="protein sequence ID" value="PWJ19432.1"/>
    <property type="molecule type" value="Genomic_DNA"/>
</dbReference>
<dbReference type="PANTHER" id="PTHR34107">
    <property type="entry name" value="SLL0198 PROTEIN-RELATED"/>
    <property type="match status" value="1"/>
</dbReference>
<dbReference type="OrthoDB" id="9808428at2"/>
<dbReference type="Pfam" id="PF01381">
    <property type="entry name" value="HTH_3"/>
    <property type="match status" value="1"/>
</dbReference>
<dbReference type="Gene3D" id="3.90.1570.10">
    <property type="entry name" value="tt1808, chain A"/>
    <property type="match status" value="1"/>
</dbReference>
<feature type="domain" description="HTH cro/C1-type" evidence="1">
    <location>
        <begin position="6"/>
        <end position="61"/>
    </location>
</feature>
<dbReference type="InterPro" id="IPR001387">
    <property type="entry name" value="Cro/C1-type_HTH"/>
</dbReference>
<dbReference type="SMART" id="SM00530">
    <property type="entry name" value="HTH_XRE"/>
    <property type="match status" value="1"/>
</dbReference>
<dbReference type="Proteomes" id="UP000245845">
    <property type="component" value="Unassembled WGS sequence"/>
</dbReference>